<name>A0A3Q0EQJ1_VIGRR</name>
<dbReference type="AlphaFoldDB" id="A0A3Q0EQJ1"/>
<reference evidence="2" key="1">
    <citation type="submission" date="2025-08" db="UniProtKB">
        <authorList>
            <consortium name="RefSeq"/>
        </authorList>
    </citation>
    <scope>IDENTIFICATION</scope>
    <source>
        <tissue evidence="2">Leaf</tissue>
    </source>
</reference>
<gene>
    <name evidence="2" type="primary">LOC111240911</name>
</gene>
<organism evidence="1 2">
    <name type="scientific">Vigna radiata var. radiata</name>
    <name type="common">Mung bean</name>
    <name type="synonym">Phaseolus aureus</name>
    <dbReference type="NCBI Taxonomy" id="3916"/>
    <lineage>
        <taxon>Eukaryota</taxon>
        <taxon>Viridiplantae</taxon>
        <taxon>Streptophyta</taxon>
        <taxon>Embryophyta</taxon>
        <taxon>Tracheophyta</taxon>
        <taxon>Spermatophyta</taxon>
        <taxon>Magnoliopsida</taxon>
        <taxon>eudicotyledons</taxon>
        <taxon>Gunneridae</taxon>
        <taxon>Pentapetalae</taxon>
        <taxon>rosids</taxon>
        <taxon>fabids</taxon>
        <taxon>Fabales</taxon>
        <taxon>Fabaceae</taxon>
        <taxon>Papilionoideae</taxon>
        <taxon>50 kb inversion clade</taxon>
        <taxon>NPAAA clade</taxon>
        <taxon>indigoferoid/millettioid clade</taxon>
        <taxon>Phaseoleae</taxon>
        <taxon>Vigna</taxon>
    </lineage>
</organism>
<dbReference type="GeneID" id="111240911"/>
<proteinExistence type="predicted"/>
<sequence>MAAETFLEFDRAEKTVTEKWSRKLRREPKKGSRELWPGGTITKEGGIFSIIFYEENTKQKKNCSLHQESRSCESNIWNCVGGEGDSSDTQGCVGNRVFKRYMKKFSSIREF</sequence>
<dbReference type="RefSeq" id="XP_022632694.1">
    <property type="nucleotide sequence ID" value="XM_022776973.1"/>
</dbReference>
<evidence type="ECO:0000313" key="2">
    <source>
        <dbReference type="RefSeq" id="XP_022632694.1"/>
    </source>
</evidence>
<evidence type="ECO:0000313" key="1">
    <source>
        <dbReference type="Proteomes" id="UP000087766"/>
    </source>
</evidence>
<protein>
    <submittedName>
        <fullName evidence="2">Uncharacterized protein LOC111240911 isoform X1</fullName>
    </submittedName>
</protein>
<dbReference type="Proteomes" id="UP000087766">
    <property type="component" value="Unplaced"/>
</dbReference>
<keyword evidence="1" id="KW-1185">Reference proteome</keyword>
<dbReference type="KEGG" id="vra:111240911"/>
<accession>A0A3Q0EQJ1</accession>